<evidence type="ECO:0000313" key="2">
    <source>
        <dbReference type="EMBL" id="CAD1844287.1"/>
    </source>
</evidence>
<name>A0A6V7QMX0_ANACO</name>
<dbReference type="EMBL" id="LR862137">
    <property type="protein sequence ID" value="CAD1844287.1"/>
    <property type="molecule type" value="Genomic_DNA"/>
</dbReference>
<sequence length="150" mass="17389">MCTCSHPSPPLQVTSRVLVGRGIRRFGVRGKLSPRFVGPFEVLERVGPVAYRIALPPRLAGIHDVFHVSALRKYVFHPSHVIDFTPLKIGEDLSYEERPVRILVRESRKLRNRVIPFVKVQWSNHEEREATWEPETVMKESYPYLFEALD</sequence>
<evidence type="ECO:0000259" key="1">
    <source>
        <dbReference type="Pfam" id="PF24626"/>
    </source>
</evidence>
<protein>
    <recommendedName>
        <fullName evidence="1">Tf2-1-like SH3-like domain-containing protein</fullName>
    </recommendedName>
</protein>
<dbReference type="SUPFAM" id="SSF54160">
    <property type="entry name" value="Chromo domain-like"/>
    <property type="match status" value="1"/>
</dbReference>
<dbReference type="PANTHER" id="PTHR46148">
    <property type="entry name" value="CHROMO DOMAIN-CONTAINING PROTEIN"/>
    <property type="match status" value="1"/>
</dbReference>
<feature type="domain" description="Tf2-1-like SH3-like" evidence="1">
    <location>
        <begin position="23"/>
        <end position="75"/>
    </location>
</feature>
<reference evidence="2" key="1">
    <citation type="submission" date="2020-07" db="EMBL/GenBank/DDBJ databases">
        <authorList>
            <person name="Lin J."/>
        </authorList>
    </citation>
    <scope>NUCLEOTIDE SEQUENCE</scope>
</reference>
<gene>
    <name evidence="2" type="ORF">CB5_LOCUS27498</name>
</gene>
<dbReference type="PANTHER" id="PTHR46148:SF57">
    <property type="entry name" value="OS12G0499874 PROTEIN"/>
    <property type="match status" value="1"/>
</dbReference>
<dbReference type="InterPro" id="IPR016197">
    <property type="entry name" value="Chromo-like_dom_sf"/>
</dbReference>
<organism evidence="2">
    <name type="scientific">Ananas comosus var. bracteatus</name>
    <name type="common">red pineapple</name>
    <dbReference type="NCBI Taxonomy" id="296719"/>
    <lineage>
        <taxon>Eukaryota</taxon>
        <taxon>Viridiplantae</taxon>
        <taxon>Streptophyta</taxon>
        <taxon>Embryophyta</taxon>
        <taxon>Tracheophyta</taxon>
        <taxon>Spermatophyta</taxon>
        <taxon>Magnoliopsida</taxon>
        <taxon>Liliopsida</taxon>
        <taxon>Poales</taxon>
        <taxon>Bromeliaceae</taxon>
        <taxon>Bromelioideae</taxon>
        <taxon>Ananas</taxon>
    </lineage>
</organism>
<dbReference type="InterPro" id="IPR056924">
    <property type="entry name" value="SH3_Tf2-1"/>
</dbReference>
<dbReference type="AlphaFoldDB" id="A0A6V7QMX0"/>
<dbReference type="Pfam" id="PF24626">
    <property type="entry name" value="SH3_Tf2-1"/>
    <property type="match status" value="1"/>
</dbReference>
<accession>A0A6V7QMX0</accession>
<proteinExistence type="predicted"/>